<feature type="domain" description="SGNH hydrolase-type esterase" evidence="1">
    <location>
        <begin position="146"/>
        <end position="366"/>
    </location>
</feature>
<feature type="domain" description="Carbohydrate esterase 2 N-terminal" evidence="2">
    <location>
        <begin position="28"/>
        <end position="137"/>
    </location>
</feature>
<dbReference type="Gene3D" id="2.60.120.260">
    <property type="entry name" value="Galactose-binding domain-like"/>
    <property type="match status" value="1"/>
</dbReference>
<dbReference type="EMBL" id="CP012333">
    <property type="protein sequence ID" value="AKU98643.1"/>
    <property type="molecule type" value="Genomic_DNA"/>
</dbReference>
<dbReference type="PANTHER" id="PTHR37834">
    <property type="entry name" value="GDSL-LIKE LIPASE/ACYLHYDROLASE DOMAIN PROTEIN (AFU_ORTHOLOGUE AFUA_2G00620)"/>
    <property type="match status" value="1"/>
</dbReference>
<accession>A0A0K1PYN6</accession>
<dbReference type="PANTHER" id="PTHR37834:SF2">
    <property type="entry name" value="ESTERASE, SGNH HYDROLASE-TYPE"/>
    <property type="match status" value="1"/>
</dbReference>
<evidence type="ECO:0000259" key="2">
    <source>
        <dbReference type="Pfam" id="PF17996"/>
    </source>
</evidence>
<dbReference type="GO" id="GO:0052689">
    <property type="term" value="F:carboxylic ester hydrolase activity"/>
    <property type="evidence" value="ECO:0007669"/>
    <property type="project" value="InterPro"/>
</dbReference>
<reference evidence="3 4" key="1">
    <citation type="submission" date="2015-08" db="EMBL/GenBank/DDBJ databases">
        <authorList>
            <person name="Babu N.S."/>
            <person name="Beckwith C.J."/>
            <person name="Beseler K.G."/>
            <person name="Brison A."/>
            <person name="Carone J.V."/>
            <person name="Caskin T.P."/>
            <person name="Diamond M."/>
            <person name="Durham M.E."/>
            <person name="Foxe J.M."/>
            <person name="Go M."/>
            <person name="Henderson B.A."/>
            <person name="Jones I.B."/>
            <person name="McGettigan J.A."/>
            <person name="Micheletti S.J."/>
            <person name="Nasrallah M.E."/>
            <person name="Ortiz D."/>
            <person name="Piller C.R."/>
            <person name="Privatt S.R."/>
            <person name="Schneider S.L."/>
            <person name="Sharp S."/>
            <person name="Smith T.C."/>
            <person name="Stanton J.D."/>
            <person name="Ullery H.E."/>
            <person name="Wilson R.J."/>
            <person name="Serrano M.G."/>
            <person name="Buck G."/>
            <person name="Lee V."/>
            <person name="Wang Y."/>
            <person name="Carvalho R."/>
            <person name="Voegtly L."/>
            <person name="Shi R."/>
            <person name="Duckworth R."/>
            <person name="Johnson A."/>
            <person name="Loviza R."/>
            <person name="Walstead R."/>
            <person name="Shah Z."/>
            <person name="Kiflezghi M."/>
            <person name="Wade K."/>
            <person name="Ball S.L."/>
            <person name="Bradley K.W."/>
            <person name="Asai D.J."/>
            <person name="Bowman C.A."/>
            <person name="Russell D.A."/>
            <person name="Pope W.H."/>
            <person name="Jacobs-Sera D."/>
            <person name="Hendrix R.W."/>
            <person name="Hatfull G.F."/>
        </authorList>
    </citation>
    <scope>NUCLEOTIDE SEQUENCE [LARGE SCALE GENOMIC DNA]</scope>
    <source>
        <strain evidence="3 4">DSM 27648</strain>
    </source>
</reference>
<keyword evidence="4" id="KW-1185">Reference proteome</keyword>
<evidence type="ECO:0000259" key="1">
    <source>
        <dbReference type="Pfam" id="PF13472"/>
    </source>
</evidence>
<dbReference type="InterPro" id="IPR052762">
    <property type="entry name" value="PCW_deacetylase/CE"/>
</dbReference>
<evidence type="ECO:0000313" key="3">
    <source>
        <dbReference type="EMBL" id="AKU98643.1"/>
    </source>
</evidence>
<proteinExistence type="predicted"/>
<dbReference type="Pfam" id="PF13472">
    <property type="entry name" value="Lipase_GDSL_2"/>
    <property type="match status" value="1"/>
</dbReference>
<dbReference type="CDD" id="cd01831">
    <property type="entry name" value="Endoglucanase_E_like"/>
    <property type="match status" value="1"/>
</dbReference>
<gene>
    <name evidence="3" type="ORF">AKJ09_05307</name>
</gene>
<dbReference type="InterPro" id="IPR040794">
    <property type="entry name" value="CE2_N"/>
</dbReference>
<dbReference type="Proteomes" id="UP000064967">
    <property type="component" value="Chromosome"/>
</dbReference>
<dbReference type="Pfam" id="PF17996">
    <property type="entry name" value="CE2_N"/>
    <property type="match status" value="1"/>
</dbReference>
<name>A0A0K1PYN6_9BACT</name>
<dbReference type="InterPro" id="IPR036514">
    <property type="entry name" value="SGNH_hydro_sf"/>
</dbReference>
<protein>
    <submittedName>
        <fullName evidence="3">Endoglucanase E</fullName>
    </submittedName>
</protein>
<evidence type="ECO:0000313" key="4">
    <source>
        <dbReference type="Proteomes" id="UP000064967"/>
    </source>
</evidence>
<dbReference type="InterPro" id="IPR037461">
    <property type="entry name" value="CtCE2-like_dom"/>
</dbReference>
<dbReference type="InterPro" id="IPR013830">
    <property type="entry name" value="SGNH_hydro"/>
</dbReference>
<dbReference type="Gene3D" id="3.40.50.1110">
    <property type="entry name" value="SGNH hydrolase"/>
    <property type="match status" value="1"/>
</dbReference>
<dbReference type="STRING" id="1391654.AKJ09_05307"/>
<dbReference type="AlphaFoldDB" id="A0A0K1PYN6"/>
<sequence length="381" mass="41895">MTGARVDCTQVQAAGIGGPSTATPAIKFVGRYDMSDPTRARFDWSGNYATARFDGTEVSVGINLPENRDMELVFEAAIDDRDPIKFVVTPDRTSYLVANDLAPGTHEITVMRNSEAFSGSSEFTGFNFGASGKLLAPTERPRRIEFIGDSITCGYGNEGPNATCPYDVEVRPNVKVAMTENIYLAYGSIAARALSADAVTTCFFGKGVVLNFRENEHDDDAKTTIPQYYERTLANVREGNWDFTKEPEPQAVVINLGTNDFSRDVDKDGVADGIDLGAFKAGYANFVAYVRERRPNAHIFLAVPPMLTDKFPLDNARSNMRDVLGQIVSDRAAAGDTMVYRIDLVEMGTRYGLGCDYHPNLEVHRIMADQVIGAIREKTCW</sequence>
<dbReference type="KEGG" id="llu:AKJ09_05307"/>
<organism evidence="3 4">
    <name type="scientific">Labilithrix luteola</name>
    <dbReference type="NCBI Taxonomy" id="1391654"/>
    <lineage>
        <taxon>Bacteria</taxon>
        <taxon>Pseudomonadati</taxon>
        <taxon>Myxococcota</taxon>
        <taxon>Polyangia</taxon>
        <taxon>Polyangiales</taxon>
        <taxon>Labilitrichaceae</taxon>
        <taxon>Labilithrix</taxon>
    </lineage>
</organism>
<dbReference type="SUPFAM" id="SSF52266">
    <property type="entry name" value="SGNH hydrolase"/>
    <property type="match status" value="1"/>
</dbReference>